<keyword evidence="1" id="KW-1185">Reference proteome</keyword>
<proteinExistence type="predicted"/>
<dbReference type="AlphaFoldDB" id="A0A915ILK8"/>
<name>A0A915ILK8_ROMCU</name>
<sequence>MFVGYPDMKKYPDIIRTFHTKLLTQMTNKDRKVRALSRFVEPAIPRSNQNLCAYALNDSNFNSFHDTFDQPNLGLRDQIFHRKSHSATGGLTALMIIEKLINIRMIKICITSDKMQNIILEECQLNS</sequence>
<accession>A0A915ILK8</accession>
<evidence type="ECO:0000313" key="2">
    <source>
        <dbReference type="WBParaSite" id="nRc.2.0.1.t15067-RA"/>
    </source>
</evidence>
<evidence type="ECO:0000313" key="1">
    <source>
        <dbReference type="Proteomes" id="UP000887565"/>
    </source>
</evidence>
<organism evidence="1 2">
    <name type="scientific">Romanomermis culicivorax</name>
    <name type="common">Nematode worm</name>
    <dbReference type="NCBI Taxonomy" id="13658"/>
    <lineage>
        <taxon>Eukaryota</taxon>
        <taxon>Metazoa</taxon>
        <taxon>Ecdysozoa</taxon>
        <taxon>Nematoda</taxon>
        <taxon>Enoplea</taxon>
        <taxon>Dorylaimia</taxon>
        <taxon>Mermithida</taxon>
        <taxon>Mermithoidea</taxon>
        <taxon>Mermithidae</taxon>
        <taxon>Romanomermis</taxon>
    </lineage>
</organism>
<reference evidence="2" key="1">
    <citation type="submission" date="2022-11" db="UniProtKB">
        <authorList>
            <consortium name="WormBaseParasite"/>
        </authorList>
    </citation>
    <scope>IDENTIFICATION</scope>
</reference>
<protein>
    <submittedName>
        <fullName evidence="2">Uncharacterized protein</fullName>
    </submittedName>
</protein>
<dbReference type="Proteomes" id="UP000887565">
    <property type="component" value="Unplaced"/>
</dbReference>
<dbReference type="WBParaSite" id="nRc.2.0.1.t15067-RA">
    <property type="protein sequence ID" value="nRc.2.0.1.t15067-RA"/>
    <property type="gene ID" value="nRc.2.0.1.g15067"/>
</dbReference>